<feature type="region of interest" description="Disordered" evidence="1">
    <location>
        <begin position="143"/>
        <end position="170"/>
    </location>
</feature>
<dbReference type="RefSeq" id="WP_341834062.1">
    <property type="nucleotide sequence ID" value="NZ_CP149822.1"/>
</dbReference>
<keyword evidence="2" id="KW-0812">Transmembrane</keyword>
<evidence type="ECO:0000256" key="1">
    <source>
        <dbReference type="SAM" id="MobiDB-lite"/>
    </source>
</evidence>
<evidence type="ECO:0000313" key="4">
    <source>
        <dbReference type="Proteomes" id="UP001485459"/>
    </source>
</evidence>
<protein>
    <submittedName>
        <fullName evidence="3">Uncharacterized protein</fullName>
    </submittedName>
</protein>
<name>A0ABZ2YGV9_9BACT</name>
<evidence type="ECO:0000256" key="2">
    <source>
        <dbReference type="SAM" id="Phobius"/>
    </source>
</evidence>
<sequence length="170" mass="20206">MKPKYLLPHVYKKIGWFILAPSMILGIICFTPINEMSFPPSEWLQQTFGKAIEEITMLLLFAGLLLVSYSREKDEDEYIGRLRLESLQLAVIVNYVLLIIASFIWHWLDFLSVMMYNMFTILIIFIARFHFLLYRQKKPPHEKQYKNRKGADESYARRTRPADRRFAANH</sequence>
<accession>A0ABZ2YGV9</accession>
<keyword evidence="4" id="KW-1185">Reference proteome</keyword>
<dbReference type="Proteomes" id="UP001485459">
    <property type="component" value="Chromosome"/>
</dbReference>
<proteinExistence type="predicted"/>
<gene>
    <name evidence="3" type="ORF">WJU16_13690</name>
</gene>
<feature type="transmembrane region" description="Helical" evidence="2">
    <location>
        <begin position="89"/>
        <end position="108"/>
    </location>
</feature>
<organism evidence="3 4">
    <name type="scientific">Chitinophaga pollutisoli</name>
    <dbReference type="NCBI Taxonomy" id="3133966"/>
    <lineage>
        <taxon>Bacteria</taxon>
        <taxon>Pseudomonadati</taxon>
        <taxon>Bacteroidota</taxon>
        <taxon>Chitinophagia</taxon>
        <taxon>Chitinophagales</taxon>
        <taxon>Chitinophagaceae</taxon>
        <taxon>Chitinophaga</taxon>
    </lineage>
</organism>
<dbReference type="EMBL" id="CP149822">
    <property type="protein sequence ID" value="WZN39055.1"/>
    <property type="molecule type" value="Genomic_DNA"/>
</dbReference>
<reference evidence="4" key="1">
    <citation type="submission" date="2024-03" db="EMBL/GenBank/DDBJ databases">
        <title>Chitinophaga horti sp. nov., isolated from garden soil.</title>
        <authorList>
            <person name="Lee D.S."/>
            <person name="Han D.M."/>
            <person name="Baek J.H."/>
            <person name="Choi D.G."/>
            <person name="Jeon J.H."/>
            <person name="Jeon C.O."/>
        </authorList>
    </citation>
    <scope>NUCLEOTIDE SEQUENCE [LARGE SCALE GENOMIC DNA]</scope>
    <source>
        <strain evidence="4">GPA1</strain>
    </source>
</reference>
<keyword evidence="2" id="KW-0472">Membrane</keyword>
<feature type="transmembrane region" description="Helical" evidence="2">
    <location>
        <begin position="48"/>
        <end position="69"/>
    </location>
</feature>
<feature type="transmembrane region" description="Helical" evidence="2">
    <location>
        <begin position="14"/>
        <end position="33"/>
    </location>
</feature>
<evidence type="ECO:0000313" key="3">
    <source>
        <dbReference type="EMBL" id="WZN39055.1"/>
    </source>
</evidence>
<feature type="transmembrane region" description="Helical" evidence="2">
    <location>
        <begin position="114"/>
        <end position="134"/>
    </location>
</feature>
<keyword evidence="2" id="KW-1133">Transmembrane helix</keyword>